<feature type="transmembrane region" description="Helical" evidence="5">
    <location>
        <begin position="134"/>
        <end position="153"/>
    </location>
</feature>
<dbReference type="EMBL" id="NVOR01000021">
    <property type="protein sequence ID" value="PED83102.1"/>
    <property type="molecule type" value="Genomic_DNA"/>
</dbReference>
<feature type="transmembrane region" description="Helical" evidence="5">
    <location>
        <begin position="300"/>
        <end position="318"/>
    </location>
</feature>
<feature type="transmembrane region" description="Helical" evidence="5">
    <location>
        <begin position="174"/>
        <end position="195"/>
    </location>
</feature>
<dbReference type="Pfam" id="PF12698">
    <property type="entry name" value="ABC2_membrane_3"/>
    <property type="match status" value="1"/>
</dbReference>
<dbReference type="PANTHER" id="PTHR43027">
    <property type="entry name" value="DOXORUBICIN RESISTANCE ABC TRANSPORTER PERMEASE PROTEIN DRRC-RELATED"/>
    <property type="match status" value="1"/>
</dbReference>
<name>A0AA91VD83_9BACI</name>
<evidence type="ECO:0000259" key="6">
    <source>
        <dbReference type="Pfam" id="PF12698"/>
    </source>
</evidence>
<dbReference type="Proteomes" id="UP000221020">
    <property type="component" value="Unassembled WGS sequence"/>
</dbReference>
<comment type="subcellular location">
    <subcellularLocation>
        <location evidence="1">Membrane</location>
        <topology evidence="1">Multi-pass membrane protein</topology>
    </subcellularLocation>
</comment>
<feature type="transmembrane region" description="Helical" evidence="5">
    <location>
        <begin position="241"/>
        <end position="262"/>
    </location>
</feature>
<dbReference type="PANTHER" id="PTHR43027:SF1">
    <property type="entry name" value="DOXORUBICIN RESISTANCE ABC TRANSPORTER PERMEASE PROTEIN DRRC-RELATED"/>
    <property type="match status" value="1"/>
</dbReference>
<dbReference type="InterPro" id="IPR052902">
    <property type="entry name" value="ABC-2_transporter"/>
</dbReference>
<organism evidence="7 8">
    <name type="scientific">Bacillus pseudomycoides</name>
    <dbReference type="NCBI Taxonomy" id="64104"/>
    <lineage>
        <taxon>Bacteria</taxon>
        <taxon>Bacillati</taxon>
        <taxon>Bacillota</taxon>
        <taxon>Bacilli</taxon>
        <taxon>Bacillales</taxon>
        <taxon>Bacillaceae</taxon>
        <taxon>Bacillus</taxon>
        <taxon>Bacillus cereus group</taxon>
    </lineage>
</organism>
<protein>
    <recommendedName>
        <fullName evidence="6">ABC-2 type transporter transmembrane domain-containing protein</fullName>
    </recommendedName>
</protein>
<evidence type="ECO:0000256" key="2">
    <source>
        <dbReference type="ARBA" id="ARBA00022692"/>
    </source>
</evidence>
<evidence type="ECO:0000256" key="4">
    <source>
        <dbReference type="ARBA" id="ARBA00023136"/>
    </source>
</evidence>
<feature type="domain" description="ABC-2 type transporter transmembrane" evidence="6">
    <location>
        <begin position="121"/>
        <end position="317"/>
    </location>
</feature>
<evidence type="ECO:0000256" key="3">
    <source>
        <dbReference type="ARBA" id="ARBA00022989"/>
    </source>
</evidence>
<dbReference type="InterPro" id="IPR013525">
    <property type="entry name" value="ABC2_TM"/>
</dbReference>
<accession>A0AA91VD83</accession>
<evidence type="ECO:0000313" key="7">
    <source>
        <dbReference type="EMBL" id="PED83102.1"/>
    </source>
</evidence>
<feature type="transmembrane region" description="Helical" evidence="5">
    <location>
        <begin position="215"/>
        <end position="234"/>
    </location>
</feature>
<dbReference type="RefSeq" id="WP_097897249.1">
    <property type="nucleotide sequence ID" value="NZ_NVOR01000021.1"/>
</dbReference>
<keyword evidence="4 5" id="KW-0472">Membrane</keyword>
<dbReference type="AlphaFoldDB" id="A0AA91VD83"/>
<evidence type="ECO:0000256" key="1">
    <source>
        <dbReference type="ARBA" id="ARBA00004141"/>
    </source>
</evidence>
<dbReference type="GO" id="GO:0140359">
    <property type="term" value="F:ABC-type transporter activity"/>
    <property type="evidence" value="ECO:0007669"/>
    <property type="project" value="InterPro"/>
</dbReference>
<dbReference type="GO" id="GO:0016020">
    <property type="term" value="C:membrane"/>
    <property type="evidence" value="ECO:0007669"/>
    <property type="project" value="UniProtKB-SubCell"/>
</dbReference>
<evidence type="ECO:0000256" key="5">
    <source>
        <dbReference type="SAM" id="Phobius"/>
    </source>
</evidence>
<sequence>MNEIGIIFKYNLNRVLSKKSYVFLTIMLTSVSIALAIFFTSKFEMKGNIAYVTNGKHVEIQAEGFQVTKVKEAPNMSEFVMKKYDAAIAMKENGQLDIKTIKGKAFKEEIENAIGKKRNQSVHTKETRKIGTNILGYVCMFVLLGSVMFMHFYKEDREKKILIRIVSSKIRINNYLLGHILFVFCMLYIPIFLILMIEKSIFNVKIGFSYLEYSYMLAILVLLGISFSLFMSTIIKKEDNVVMLSSSIIVLTSILSGLFFPVKDNGTIIDWFVRMLPQKQYLLFIESIENGHRIIDNIGHFIYVVIIMMLFFAMSVWMHNKMVKTGKI</sequence>
<keyword evidence="3 5" id="KW-1133">Transmembrane helix</keyword>
<gene>
    <name evidence="7" type="ORF">CON65_07875</name>
</gene>
<evidence type="ECO:0000313" key="8">
    <source>
        <dbReference type="Proteomes" id="UP000221020"/>
    </source>
</evidence>
<keyword evidence="2 5" id="KW-0812">Transmembrane</keyword>
<comment type="caution">
    <text evidence="7">The sequence shown here is derived from an EMBL/GenBank/DDBJ whole genome shotgun (WGS) entry which is preliminary data.</text>
</comment>
<feature type="transmembrane region" description="Helical" evidence="5">
    <location>
        <begin position="21"/>
        <end position="39"/>
    </location>
</feature>
<reference evidence="7 8" key="1">
    <citation type="submission" date="2017-09" db="EMBL/GenBank/DDBJ databases">
        <title>Large-scale bioinformatics analysis of Bacillus genomes uncovers conserved roles of natural products in bacterial physiology.</title>
        <authorList>
            <consortium name="Agbiome Team Llc"/>
            <person name="Bleich R.M."/>
            <person name="Grubbs K.J."/>
            <person name="Santa Maria K.C."/>
            <person name="Allen S.E."/>
            <person name="Farag S."/>
            <person name="Shank E.A."/>
            <person name="Bowers A."/>
        </authorList>
    </citation>
    <scope>NUCLEOTIDE SEQUENCE [LARGE SCALE GENOMIC DNA]</scope>
    <source>
        <strain evidence="7 8">AFS092012</strain>
    </source>
</reference>
<proteinExistence type="predicted"/>